<evidence type="ECO:0000313" key="7">
    <source>
        <dbReference type="EMBL" id="KAF5359131.1"/>
    </source>
</evidence>
<dbReference type="EMBL" id="JAACJO010000004">
    <property type="protein sequence ID" value="KAF5359131.1"/>
    <property type="molecule type" value="Genomic_DNA"/>
</dbReference>
<organism evidence="7 8">
    <name type="scientific">Leucocoprinus leucothites</name>
    <dbReference type="NCBI Taxonomy" id="201217"/>
    <lineage>
        <taxon>Eukaryota</taxon>
        <taxon>Fungi</taxon>
        <taxon>Dikarya</taxon>
        <taxon>Basidiomycota</taxon>
        <taxon>Agaricomycotina</taxon>
        <taxon>Agaricomycetes</taxon>
        <taxon>Agaricomycetidae</taxon>
        <taxon>Agaricales</taxon>
        <taxon>Agaricineae</taxon>
        <taxon>Agaricaceae</taxon>
        <taxon>Leucocoprinus</taxon>
    </lineage>
</organism>
<evidence type="ECO:0000256" key="1">
    <source>
        <dbReference type="ARBA" id="ARBA00004604"/>
    </source>
</evidence>
<dbReference type="Gene3D" id="3.30.70.330">
    <property type="match status" value="1"/>
</dbReference>
<dbReference type="InterPro" id="IPR000504">
    <property type="entry name" value="RRM_dom"/>
</dbReference>
<dbReference type="Proteomes" id="UP000559027">
    <property type="component" value="Unassembled WGS sequence"/>
</dbReference>
<dbReference type="PANTHER" id="PTHR46754">
    <property type="entry name" value="MKI67 FHA DOMAIN-INTERACTING NUCLEOLAR PHOSPHOPROTEIN"/>
    <property type="match status" value="1"/>
</dbReference>
<feature type="compositionally biased region" description="Acidic residues" evidence="5">
    <location>
        <begin position="211"/>
        <end position="223"/>
    </location>
</feature>
<comment type="caution">
    <text evidence="7">The sequence shown here is derived from an EMBL/GenBank/DDBJ whole genome shotgun (WGS) entry which is preliminary data.</text>
</comment>
<dbReference type="AlphaFoldDB" id="A0A8H5G6L9"/>
<evidence type="ECO:0000259" key="6">
    <source>
        <dbReference type="PROSITE" id="PS50102"/>
    </source>
</evidence>
<keyword evidence="2 4" id="KW-0694">RNA-binding</keyword>
<evidence type="ECO:0000256" key="3">
    <source>
        <dbReference type="ARBA" id="ARBA00023242"/>
    </source>
</evidence>
<protein>
    <recommendedName>
        <fullName evidence="6">RRM domain-containing protein</fullName>
    </recommendedName>
</protein>
<dbReference type="CDD" id="cd12307">
    <property type="entry name" value="RRM_NIFK_like"/>
    <property type="match status" value="1"/>
</dbReference>
<evidence type="ECO:0000256" key="2">
    <source>
        <dbReference type="ARBA" id="ARBA00022884"/>
    </source>
</evidence>
<dbReference type="InterPro" id="IPR035979">
    <property type="entry name" value="RBD_domain_sf"/>
</dbReference>
<proteinExistence type="predicted"/>
<dbReference type="InterPro" id="IPR012677">
    <property type="entry name" value="Nucleotide-bd_a/b_plait_sf"/>
</dbReference>
<reference evidence="7 8" key="1">
    <citation type="journal article" date="2020" name="ISME J.">
        <title>Uncovering the hidden diversity of litter-decomposition mechanisms in mushroom-forming fungi.</title>
        <authorList>
            <person name="Floudas D."/>
            <person name="Bentzer J."/>
            <person name="Ahren D."/>
            <person name="Johansson T."/>
            <person name="Persson P."/>
            <person name="Tunlid A."/>
        </authorList>
    </citation>
    <scope>NUCLEOTIDE SEQUENCE [LARGE SCALE GENOMIC DNA]</scope>
    <source>
        <strain evidence="7 8">CBS 146.42</strain>
    </source>
</reference>
<dbReference type="PROSITE" id="PS50102">
    <property type="entry name" value="RRM"/>
    <property type="match status" value="1"/>
</dbReference>
<feature type="compositionally biased region" description="Basic and acidic residues" evidence="5">
    <location>
        <begin position="64"/>
        <end position="92"/>
    </location>
</feature>
<dbReference type="GO" id="GO:0005730">
    <property type="term" value="C:nucleolus"/>
    <property type="evidence" value="ECO:0007669"/>
    <property type="project" value="UniProtKB-SubCell"/>
</dbReference>
<name>A0A8H5G6L9_9AGAR</name>
<accession>A0A8H5G6L9</accession>
<keyword evidence="3" id="KW-0539">Nucleus</keyword>
<feature type="compositionally biased region" description="Acidic residues" evidence="5">
    <location>
        <begin position="174"/>
        <end position="203"/>
    </location>
</feature>
<dbReference type="OrthoDB" id="21467at2759"/>
<gene>
    <name evidence="7" type="ORF">D9756_003146</name>
</gene>
<dbReference type="GO" id="GO:0003723">
    <property type="term" value="F:RNA binding"/>
    <property type="evidence" value="ECO:0007669"/>
    <property type="project" value="UniProtKB-UniRule"/>
</dbReference>
<keyword evidence="8" id="KW-1185">Reference proteome</keyword>
<feature type="compositionally biased region" description="Polar residues" evidence="5">
    <location>
        <begin position="115"/>
        <end position="130"/>
    </location>
</feature>
<feature type="domain" description="RRM" evidence="6">
    <location>
        <begin position="262"/>
        <end position="340"/>
    </location>
</feature>
<dbReference type="Pfam" id="PF00076">
    <property type="entry name" value="RRM_1"/>
    <property type="match status" value="1"/>
</dbReference>
<evidence type="ECO:0000313" key="8">
    <source>
        <dbReference type="Proteomes" id="UP000559027"/>
    </source>
</evidence>
<dbReference type="SMART" id="SM00360">
    <property type="entry name" value="RRM"/>
    <property type="match status" value="1"/>
</dbReference>
<comment type="subcellular location">
    <subcellularLocation>
        <location evidence="1">Nucleus</location>
        <location evidence="1">Nucleolus</location>
    </subcellularLocation>
</comment>
<sequence length="418" mass="46508">MAPTATTKTRTKTKSPAQSTQLKKKKSADNIAAKATPAESAKRKKGEDEPVMKTKKAKVTILEPTKDNKKGAEKQEPKAKPKVVEKPKEKKLAKSKILAPSPKPDTESEAEEPQPTKSQSKSPVKSTSAKQPPKLISANANAKSKSQAKPAVSSVKPTKAKLKAKSPSPALSVSDEEDENGDKDGEDEKDAGEEVSDEEDEEDTHLHGFSTDDDDSSDEEDGEEKPGLSAFEIGKLPTVAKDDESVKRRLEKAKRQPTEDHGVVYIGRLPHGFYEDQLRGYFSQFGEITRLRISRNKKTGKCKHYGFIEFDSSSVAQIVAETMDNYLLTGHILKCKLIPKDEVHPELWIGANRKWRVIPRDRIVRVQHNKPRTVEQKAKANQRLIKRQNARKRKLEALGIEYEFNAVSYKKPKAAKAT</sequence>
<evidence type="ECO:0000256" key="5">
    <source>
        <dbReference type="SAM" id="MobiDB-lite"/>
    </source>
</evidence>
<feature type="region of interest" description="Disordered" evidence="5">
    <location>
        <begin position="1"/>
        <end position="236"/>
    </location>
</feature>
<evidence type="ECO:0000256" key="4">
    <source>
        <dbReference type="PROSITE-ProRule" id="PRU00176"/>
    </source>
</evidence>
<dbReference type="SUPFAM" id="SSF54928">
    <property type="entry name" value="RNA-binding domain, RBD"/>
    <property type="match status" value="1"/>
</dbReference>
<feature type="compositionally biased region" description="Low complexity" evidence="5">
    <location>
        <begin position="137"/>
        <end position="151"/>
    </location>
</feature>